<organism evidence="1 2">
    <name type="scientific">Lasiosphaeria ovina</name>
    <dbReference type="NCBI Taxonomy" id="92902"/>
    <lineage>
        <taxon>Eukaryota</taxon>
        <taxon>Fungi</taxon>
        <taxon>Dikarya</taxon>
        <taxon>Ascomycota</taxon>
        <taxon>Pezizomycotina</taxon>
        <taxon>Sordariomycetes</taxon>
        <taxon>Sordariomycetidae</taxon>
        <taxon>Sordariales</taxon>
        <taxon>Lasiosphaeriaceae</taxon>
        <taxon>Lasiosphaeria</taxon>
    </lineage>
</organism>
<comment type="caution">
    <text evidence="1">The sequence shown here is derived from an EMBL/GenBank/DDBJ whole genome shotgun (WGS) entry which is preliminary data.</text>
</comment>
<reference evidence="1" key="1">
    <citation type="journal article" date="2023" name="Mol. Phylogenet. Evol.">
        <title>Genome-scale phylogeny and comparative genomics of the fungal order Sordariales.</title>
        <authorList>
            <person name="Hensen N."/>
            <person name="Bonometti L."/>
            <person name="Westerberg I."/>
            <person name="Brannstrom I.O."/>
            <person name="Guillou S."/>
            <person name="Cros-Aarteil S."/>
            <person name="Calhoun S."/>
            <person name="Haridas S."/>
            <person name="Kuo A."/>
            <person name="Mondo S."/>
            <person name="Pangilinan J."/>
            <person name="Riley R."/>
            <person name="LaButti K."/>
            <person name="Andreopoulos B."/>
            <person name="Lipzen A."/>
            <person name="Chen C."/>
            <person name="Yan M."/>
            <person name="Daum C."/>
            <person name="Ng V."/>
            <person name="Clum A."/>
            <person name="Steindorff A."/>
            <person name="Ohm R.A."/>
            <person name="Martin F."/>
            <person name="Silar P."/>
            <person name="Natvig D.O."/>
            <person name="Lalanne C."/>
            <person name="Gautier V."/>
            <person name="Ament-Velasquez S.L."/>
            <person name="Kruys A."/>
            <person name="Hutchinson M.I."/>
            <person name="Powell A.J."/>
            <person name="Barry K."/>
            <person name="Miller A.N."/>
            <person name="Grigoriev I.V."/>
            <person name="Debuchy R."/>
            <person name="Gladieux P."/>
            <person name="Hiltunen Thoren M."/>
            <person name="Johannesson H."/>
        </authorList>
    </citation>
    <scope>NUCLEOTIDE SEQUENCE</scope>
    <source>
        <strain evidence="1">CBS 958.72</strain>
    </source>
</reference>
<evidence type="ECO:0000313" key="2">
    <source>
        <dbReference type="Proteomes" id="UP001287356"/>
    </source>
</evidence>
<keyword evidence="2" id="KW-1185">Reference proteome</keyword>
<accession>A0AAE0KGW3</accession>
<dbReference type="EMBL" id="JAULSN010000003">
    <property type="protein sequence ID" value="KAK3376523.1"/>
    <property type="molecule type" value="Genomic_DNA"/>
</dbReference>
<protein>
    <submittedName>
        <fullName evidence="1">Uncharacterized protein</fullName>
    </submittedName>
</protein>
<proteinExistence type="predicted"/>
<evidence type="ECO:0000313" key="1">
    <source>
        <dbReference type="EMBL" id="KAK3376523.1"/>
    </source>
</evidence>
<name>A0AAE0KGW3_9PEZI</name>
<dbReference type="Proteomes" id="UP001287356">
    <property type="component" value="Unassembled WGS sequence"/>
</dbReference>
<dbReference type="AlphaFoldDB" id="A0AAE0KGW3"/>
<sequence>MPVGIMQIPNNTKSTIHYHNLESGYQFALAAKTQKYEKDGWIPSSKTKDDMLPWYDASRSDKHIEINVGHAQLKLSESDAQFYYSMYLGRLTNGGKYVVRFDGGVEAPVGKQDLALTIYNYEGDKLSTGSGYILATLLHHTSANVANILADILF</sequence>
<reference evidence="1" key="2">
    <citation type="submission" date="2023-06" db="EMBL/GenBank/DDBJ databases">
        <authorList>
            <consortium name="Lawrence Berkeley National Laboratory"/>
            <person name="Haridas S."/>
            <person name="Hensen N."/>
            <person name="Bonometti L."/>
            <person name="Westerberg I."/>
            <person name="Brannstrom I.O."/>
            <person name="Guillou S."/>
            <person name="Cros-Aarteil S."/>
            <person name="Calhoun S."/>
            <person name="Kuo A."/>
            <person name="Mondo S."/>
            <person name="Pangilinan J."/>
            <person name="Riley R."/>
            <person name="Labutti K."/>
            <person name="Andreopoulos B."/>
            <person name="Lipzen A."/>
            <person name="Chen C."/>
            <person name="Yanf M."/>
            <person name="Daum C."/>
            <person name="Ng V."/>
            <person name="Clum A."/>
            <person name="Steindorff A."/>
            <person name="Ohm R."/>
            <person name="Martin F."/>
            <person name="Silar P."/>
            <person name="Natvig D."/>
            <person name="Lalanne C."/>
            <person name="Gautier V."/>
            <person name="Ament-Velasquez S.L."/>
            <person name="Kruys A."/>
            <person name="Hutchinson M.I."/>
            <person name="Powell A.J."/>
            <person name="Barry K."/>
            <person name="Miller A.N."/>
            <person name="Grigoriev I.V."/>
            <person name="Debuchy R."/>
            <person name="Gladieux P."/>
            <person name="Thoren M.H."/>
            <person name="Johannesson H."/>
        </authorList>
    </citation>
    <scope>NUCLEOTIDE SEQUENCE</scope>
    <source>
        <strain evidence="1">CBS 958.72</strain>
    </source>
</reference>
<gene>
    <name evidence="1" type="ORF">B0T24DRAFT_526644</name>
</gene>